<feature type="region of interest" description="Disordered" evidence="2">
    <location>
        <begin position="103"/>
        <end position="124"/>
    </location>
</feature>
<feature type="coiled-coil region" evidence="1">
    <location>
        <begin position="129"/>
        <end position="190"/>
    </location>
</feature>
<organism evidence="3 4">
    <name type="scientific">Owenia fusiformis</name>
    <name type="common">Polychaete worm</name>
    <dbReference type="NCBI Taxonomy" id="6347"/>
    <lineage>
        <taxon>Eukaryota</taxon>
        <taxon>Metazoa</taxon>
        <taxon>Spiralia</taxon>
        <taxon>Lophotrochozoa</taxon>
        <taxon>Annelida</taxon>
        <taxon>Polychaeta</taxon>
        <taxon>Sedentaria</taxon>
        <taxon>Canalipalpata</taxon>
        <taxon>Sabellida</taxon>
        <taxon>Oweniida</taxon>
        <taxon>Oweniidae</taxon>
        <taxon>Owenia</taxon>
    </lineage>
</organism>
<dbReference type="PANTHER" id="PTHR22959:SF0">
    <property type="entry name" value="PARTNER OF Y14 AND MAGO"/>
    <property type="match status" value="1"/>
</dbReference>
<evidence type="ECO:0000313" key="4">
    <source>
        <dbReference type="Proteomes" id="UP000749559"/>
    </source>
</evidence>
<keyword evidence="4" id="KW-1185">Reference proteome</keyword>
<dbReference type="GO" id="GO:0035145">
    <property type="term" value="C:exon-exon junction complex"/>
    <property type="evidence" value="ECO:0007669"/>
    <property type="project" value="TreeGrafter"/>
</dbReference>
<dbReference type="EMBL" id="CAIIXF020000004">
    <property type="protein sequence ID" value="CAH1781076.1"/>
    <property type="molecule type" value="Genomic_DNA"/>
</dbReference>
<dbReference type="OrthoDB" id="10067701at2759"/>
<dbReference type="GO" id="GO:1903259">
    <property type="term" value="P:exon-exon junction complex disassembly"/>
    <property type="evidence" value="ECO:0007669"/>
    <property type="project" value="InterPro"/>
</dbReference>
<dbReference type="GO" id="GO:0003723">
    <property type="term" value="F:RNA binding"/>
    <property type="evidence" value="ECO:0007669"/>
    <property type="project" value="TreeGrafter"/>
</dbReference>
<evidence type="ECO:0000256" key="1">
    <source>
        <dbReference type="SAM" id="Coils"/>
    </source>
</evidence>
<dbReference type="InterPro" id="IPR039333">
    <property type="entry name" value="PYM1"/>
</dbReference>
<reference evidence="3" key="1">
    <citation type="submission" date="2022-03" db="EMBL/GenBank/DDBJ databases">
        <authorList>
            <person name="Martin C."/>
        </authorList>
    </citation>
    <scope>NUCLEOTIDE SEQUENCE</scope>
</reference>
<accession>A0A8J1UBZ2</accession>
<evidence type="ECO:0000313" key="3">
    <source>
        <dbReference type="EMBL" id="CAH1781076.1"/>
    </source>
</evidence>
<feature type="compositionally biased region" description="Basic residues" evidence="2">
    <location>
        <begin position="10"/>
        <end position="20"/>
    </location>
</feature>
<feature type="region of interest" description="Disordered" evidence="2">
    <location>
        <begin position="1"/>
        <end position="32"/>
    </location>
</feature>
<dbReference type="Proteomes" id="UP000749559">
    <property type="component" value="Unassembled WGS sequence"/>
</dbReference>
<dbReference type="GO" id="GO:0005737">
    <property type="term" value="C:cytoplasm"/>
    <property type="evidence" value="ECO:0007669"/>
    <property type="project" value="TreeGrafter"/>
</dbReference>
<dbReference type="PANTHER" id="PTHR22959">
    <property type="entry name" value="PYM PROTEIN"/>
    <property type="match status" value="1"/>
</dbReference>
<name>A0A8J1UBZ2_OWEFU</name>
<proteinExistence type="predicted"/>
<sequence length="190" mass="20683">MADADLASKAAKKNKKRKNKKGEGNTYKGVSLDPADLLPVLKEQLAVAKANKDSELANKLRDQLWVITDIVRGVKTDIPEEELQKVIDSLPLCSLQQSAPVSEAPKAEKITGPSESVLVGGGGGGSSNLTTAEKRIRALNKKLTQVEKLKERQANGEKLEDNQLEKIKNVSKITDEIKELEDIMEAARIS</sequence>
<protein>
    <submittedName>
        <fullName evidence="3">Uncharacterized protein</fullName>
    </submittedName>
</protein>
<keyword evidence="1" id="KW-0175">Coiled coil</keyword>
<dbReference type="AlphaFoldDB" id="A0A8J1UBZ2"/>
<gene>
    <name evidence="3" type="ORF">OFUS_LOCUS7694</name>
</gene>
<evidence type="ECO:0000256" key="2">
    <source>
        <dbReference type="SAM" id="MobiDB-lite"/>
    </source>
</evidence>
<comment type="caution">
    <text evidence="3">The sequence shown here is derived from an EMBL/GenBank/DDBJ whole genome shotgun (WGS) entry which is preliminary data.</text>
</comment>